<organism evidence="1 2">
    <name type="scientific">Populus tomentosa</name>
    <name type="common">Chinese white poplar</name>
    <dbReference type="NCBI Taxonomy" id="118781"/>
    <lineage>
        <taxon>Eukaryota</taxon>
        <taxon>Viridiplantae</taxon>
        <taxon>Streptophyta</taxon>
        <taxon>Embryophyta</taxon>
        <taxon>Tracheophyta</taxon>
        <taxon>Spermatophyta</taxon>
        <taxon>Magnoliopsida</taxon>
        <taxon>eudicotyledons</taxon>
        <taxon>Gunneridae</taxon>
        <taxon>Pentapetalae</taxon>
        <taxon>rosids</taxon>
        <taxon>fabids</taxon>
        <taxon>Malpighiales</taxon>
        <taxon>Salicaceae</taxon>
        <taxon>Saliceae</taxon>
        <taxon>Populus</taxon>
    </lineage>
</organism>
<proteinExistence type="predicted"/>
<gene>
    <name evidence="1" type="ORF">POTOM_059202</name>
</gene>
<name>A0A8X8BZP5_POPTO</name>
<reference evidence="1" key="1">
    <citation type="journal article" date="2020" name="bioRxiv">
        <title>Hybrid origin of Populus tomentosa Carr. identified through genome sequencing and phylogenomic analysis.</title>
        <authorList>
            <person name="An X."/>
            <person name="Gao K."/>
            <person name="Chen Z."/>
            <person name="Li J."/>
            <person name="Yang X."/>
            <person name="Yang X."/>
            <person name="Zhou J."/>
            <person name="Guo T."/>
            <person name="Zhao T."/>
            <person name="Huang S."/>
            <person name="Miao D."/>
            <person name="Khan W.U."/>
            <person name="Rao P."/>
            <person name="Ye M."/>
            <person name="Lei B."/>
            <person name="Liao W."/>
            <person name="Wang J."/>
            <person name="Ji L."/>
            <person name="Li Y."/>
            <person name="Guo B."/>
            <person name="Mustafa N.S."/>
            <person name="Li S."/>
            <person name="Yun Q."/>
            <person name="Keller S.R."/>
            <person name="Mao J."/>
            <person name="Zhang R."/>
            <person name="Strauss S.H."/>
        </authorList>
    </citation>
    <scope>NUCLEOTIDE SEQUENCE</scope>
    <source>
        <strain evidence="1">GM15</strain>
        <tissue evidence="1">Leaf</tissue>
    </source>
</reference>
<comment type="caution">
    <text evidence="1">The sequence shown here is derived from an EMBL/GenBank/DDBJ whole genome shotgun (WGS) entry which is preliminary data.</text>
</comment>
<evidence type="ECO:0000313" key="1">
    <source>
        <dbReference type="EMBL" id="KAG6737674.1"/>
    </source>
</evidence>
<protein>
    <submittedName>
        <fullName evidence="1">Uncharacterized protein</fullName>
    </submittedName>
</protein>
<dbReference type="Proteomes" id="UP000886885">
    <property type="component" value="Chromosome 19D"/>
</dbReference>
<dbReference type="AlphaFoldDB" id="A0A8X8BZP5"/>
<sequence>MEAGTVHDCHAAPATVAPSVVISFMAETGNHDGAAEDFVDVALVHHAGAELLLEDNLSLMSLLCDVMLLGLLWVLD</sequence>
<dbReference type="EMBL" id="JAAWWB010000038">
    <property type="protein sequence ID" value="KAG6737674.1"/>
    <property type="molecule type" value="Genomic_DNA"/>
</dbReference>
<keyword evidence="2" id="KW-1185">Reference proteome</keyword>
<evidence type="ECO:0000313" key="2">
    <source>
        <dbReference type="Proteomes" id="UP000886885"/>
    </source>
</evidence>
<accession>A0A8X8BZP5</accession>